<name>A0AAD7K0W3_9AGAR</name>
<evidence type="ECO:0000313" key="3">
    <source>
        <dbReference type="Proteomes" id="UP001215280"/>
    </source>
</evidence>
<evidence type="ECO:0000256" key="1">
    <source>
        <dbReference type="SAM" id="SignalP"/>
    </source>
</evidence>
<accession>A0AAD7K0W3</accession>
<dbReference type="AlphaFoldDB" id="A0AAD7K0W3"/>
<keyword evidence="3" id="KW-1185">Reference proteome</keyword>
<keyword evidence="1" id="KW-0732">Signal</keyword>
<sequence length="267" mass="29178">MQLISTTLSVLILSFFLGVGGATAPDQDCSAKRDYCGVMHDGVAMQYRACCSGLSCVAHDHIDREVTDIYMLNLLHGHSPAASMPPLDIMYIARIQPDTSTKHLREMIPIACIYLVCPPPLTSSNISIRILRSTFLIDGYCALHSPSISVEATISRIGEITDIHSRNVHLILERKRKKSSKPINGTPESNGESPVQYQYISLDTGMRFVLQEALLLILIIGIGATNFEKTLASGTNAEGGMYAKCRGKKAMVLHPSVEGMYSGRVNH</sequence>
<comment type="caution">
    <text evidence="2">The sequence shown here is derived from an EMBL/GenBank/DDBJ whole genome shotgun (WGS) entry which is preliminary data.</text>
</comment>
<gene>
    <name evidence="2" type="ORF">DFH07DRAFT_766920</name>
</gene>
<organism evidence="2 3">
    <name type="scientific">Mycena maculata</name>
    <dbReference type="NCBI Taxonomy" id="230809"/>
    <lineage>
        <taxon>Eukaryota</taxon>
        <taxon>Fungi</taxon>
        <taxon>Dikarya</taxon>
        <taxon>Basidiomycota</taxon>
        <taxon>Agaricomycotina</taxon>
        <taxon>Agaricomycetes</taxon>
        <taxon>Agaricomycetidae</taxon>
        <taxon>Agaricales</taxon>
        <taxon>Marasmiineae</taxon>
        <taxon>Mycenaceae</taxon>
        <taxon>Mycena</taxon>
    </lineage>
</organism>
<feature type="chain" id="PRO_5042108357" evidence="1">
    <location>
        <begin position="23"/>
        <end position="267"/>
    </location>
</feature>
<dbReference type="Proteomes" id="UP001215280">
    <property type="component" value="Unassembled WGS sequence"/>
</dbReference>
<dbReference type="EMBL" id="JARJLG010000013">
    <property type="protein sequence ID" value="KAJ7775982.1"/>
    <property type="molecule type" value="Genomic_DNA"/>
</dbReference>
<proteinExistence type="predicted"/>
<protein>
    <submittedName>
        <fullName evidence="2">Uncharacterized protein</fullName>
    </submittedName>
</protein>
<feature type="signal peptide" evidence="1">
    <location>
        <begin position="1"/>
        <end position="22"/>
    </location>
</feature>
<evidence type="ECO:0000313" key="2">
    <source>
        <dbReference type="EMBL" id="KAJ7775982.1"/>
    </source>
</evidence>
<reference evidence="2" key="1">
    <citation type="submission" date="2023-03" db="EMBL/GenBank/DDBJ databases">
        <title>Massive genome expansion in bonnet fungi (Mycena s.s.) driven by repeated elements and novel gene families across ecological guilds.</title>
        <authorList>
            <consortium name="Lawrence Berkeley National Laboratory"/>
            <person name="Harder C.B."/>
            <person name="Miyauchi S."/>
            <person name="Viragh M."/>
            <person name="Kuo A."/>
            <person name="Thoen E."/>
            <person name="Andreopoulos B."/>
            <person name="Lu D."/>
            <person name="Skrede I."/>
            <person name="Drula E."/>
            <person name="Henrissat B."/>
            <person name="Morin E."/>
            <person name="Kohler A."/>
            <person name="Barry K."/>
            <person name="LaButti K."/>
            <person name="Morin E."/>
            <person name="Salamov A."/>
            <person name="Lipzen A."/>
            <person name="Mereny Z."/>
            <person name="Hegedus B."/>
            <person name="Baldrian P."/>
            <person name="Stursova M."/>
            <person name="Weitz H."/>
            <person name="Taylor A."/>
            <person name="Grigoriev I.V."/>
            <person name="Nagy L.G."/>
            <person name="Martin F."/>
            <person name="Kauserud H."/>
        </authorList>
    </citation>
    <scope>NUCLEOTIDE SEQUENCE</scope>
    <source>
        <strain evidence="2">CBHHK188m</strain>
    </source>
</reference>